<evidence type="ECO:0000313" key="1">
    <source>
        <dbReference type="EMBL" id="SFV54226.1"/>
    </source>
</evidence>
<dbReference type="PANTHER" id="PTHR43861:SF6">
    <property type="entry name" value="METHYLTRANSFERASE TYPE 11"/>
    <property type="match status" value="1"/>
</dbReference>
<keyword evidence="1" id="KW-0808">Transferase</keyword>
<dbReference type="SUPFAM" id="SSF53335">
    <property type="entry name" value="S-adenosyl-L-methionine-dependent methyltransferases"/>
    <property type="match status" value="1"/>
</dbReference>
<dbReference type="CDD" id="cd02440">
    <property type="entry name" value="AdoMet_MTases"/>
    <property type="match status" value="1"/>
</dbReference>
<sequence length="296" mass="34137">MGAKFNLDFYSGEDFYSDGDIEDELLEIVTNHKDYDKVLAEDARWAILYHLSPIRHNIINWYPFKKNSSCLEIGGGCGAITEVLCKKLNSVKVVELSKRRATINYTRHKDYNNLEIIVGNLNDITFNEKFDYITLNGVLEYAGAFTKTDNPYKDFLEQIKQYLKPDGKLIIAIENRYGLKYFAGALEDHTAKIFDGITGYENNNNVKTFGKLELEELLKSSGYINQEFFYPHPDYKMPLEIFSDNHLPNHHTQLSSSPNFDSEKYDLFNETKAFDGIIKNKQFPFFANSFLVICGE</sequence>
<dbReference type="InterPro" id="IPR029063">
    <property type="entry name" value="SAM-dependent_MTases_sf"/>
</dbReference>
<dbReference type="PANTHER" id="PTHR43861">
    <property type="entry name" value="TRANS-ACONITATE 2-METHYLTRANSFERASE-RELATED"/>
    <property type="match status" value="1"/>
</dbReference>
<reference evidence="1" key="1">
    <citation type="submission" date="2016-10" db="EMBL/GenBank/DDBJ databases">
        <authorList>
            <person name="de Groot N.N."/>
        </authorList>
    </citation>
    <scope>NUCLEOTIDE SEQUENCE</scope>
</reference>
<accession>A0A1W1BL31</accession>
<dbReference type="GO" id="GO:0008757">
    <property type="term" value="F:S-adenosylmethionine-dependent methyltransferase activity"/>
    <property type="evidence" value="ECO:0007669"/>
    <property type="project" value="InterPro"/>
</dbReference>
<name>A0A1W1BL31_9ZZZZ</name>
<organism evidence="1">
    <name type="scientific">hydrothermal vent metagenome</name>
    <dbReference type="NCBI Taxonomy" id="652676"/>
    <lineage>
        <taxon>unclassified sequences</taxon>
        <taxon>metagenomes</taxon>
        <taxon>ecological metagenomes</taxon>
    </lineage>
</organism>
<gene>
    <name evidence="1" type="ORF">MNB_SV-9-988</name>
</gene>
<proteinExistence type="predicted"/>
<dbReference type="Gene3D" id="3.40.50.150">
    <property type="entry name" value="Vaccinia Virus protein VP39"/>
    <property type="match status" value="1"/>
</dbReference>
<dbReference type="EMBL" id="FPHG01000022">
    <property type="protein sequence ID" value="SFV54226.1"/>
    <property type="molecule type" value="Genomic_DNA"/>
</dbReference>
<protein>
    <submittedName>
        <fullName evidence="1">Glycosyl transferase, group 2 family protein</fullName>
    </submittedName>
</protein>
<dbReference type="Pfam" id="PF13489">
    <property type="entry name" value="Methyltransf_23"/>
    <property type="match status" value="1"/>
</dbReference>
<dbReference type="AlphaFoldDB" id="A0A1W1BL31"/>